<dbReference type="EMBL" id="BPLR01006928">
    <property type="protein sequence ID" value="GIY13372.1"/>
    <property type="molecule type" value="Genomic_DNA"/>
</dbReference>
<keyword evidence="1" id="KW-0472">Membrane</keyword>
<protein>
    <submittedName>
        <fullName evidence="2">Uncharacterized protein</fullName>
    </submittedName>
</protein>
<name>A0AAV4QVV4_CAEEX</name>
<evidence type="ECO:0000313" key="2">
    <source>
        <dbReference type="EMBL" id="GIY13372.1"/>
    </source>
</evidence>
<evidence type="ECO:0000313" key="3">
    <source>
        <dbReference type="Proteomes" id="UP001054945"/>
    </source>
</evidence>
<evidence type="ECO:0000256" key="1">
    <source>
        <dbReference type="SAM" id="Phobius"/>
    </source>
</evidence>
<accession>A0AAV4QVV4</accession>
<dbReference type="AlphaFoldDB" id="A0AAV4QVV4"/>
<comment type="caution">
    <text evidence="2">The sequence shown here is derived from an EMBL/GenBank/DDBJ whole genome shotgun (WGS) entry which is preliminary data.</text>
</comment>
<keyword evidence="1" id="KW-1133">Transmembrane helix</keyword>
<proteinExistence type="predicted"/>
<dbReference type="Proteomes" id="UP001054945">
    <property type="component" value="Unassembled WGS sequence"/>
</dbReference>
<keyword evidence="1" id="KW-0812">Transmembrane</keyword>
<reference evidence="2 3" key="1">
    <citation type="submission" date="2021-06" db="EMBL/GenBank/DDBJ databases">
        <title>Caerostris extrusa draft genome.</title>
        <authorList>
            <person name="Kono N."/>
            <person name="Arakawa K."/>
        </authorList>
    </citation>
    <scope>NUCLEOTIDE SEQUENCE [LARGE SCALE GENOMIC DNA]</scope>
</reference>
<keyword evidence="3" id="KW-1185">Reference proteome</keyword>
<gene>
    <name evidence="2" type="ORF">CEXT_515361</name>
</gene>
<feature type="transmembrane region" description="Helical" evidence="1">
    <location>
        <begin position="27"/>
        <end position="50"/>
    </location>
</feature>
<sequence>MSSTENHLKFMKSPQIFHAQAFQLKNFFLSFLSLLSSIIPLVESLGLKYVKFHVMFRRRKYLLLVHESLHHLSPYTGNSQESGKNAEDW</sequence>
<organism evidence="2 3">
    <name type="scientific">Caerostris extrusa</name>
    <name type="common">Bark spider</name>
    <name type="synonym">Caerostris bankana</name>
    <dbReference type="NCBI Taxonomy" id="172846"/>
    <lineage>
        <taxon>Eukaryota</taxon>
        <taxon>Metazoa</taxon>
        <taxon>Ecdysozoa</taxon>
        <taxon>Arthropoda</taxon>
        <taxon>Chelicerata</taxon>
        <taxon>Arachnida</taxon>
        <taxon>Araneae</taxon>
        <taxon>Araneomorphae</taxon>
        <taxon>Entelegynae</taxon>
        <taxon>Araneoidea</taxon>
        <taxon>Araneidae</taxon>
        <taxon>Caerostris</taxon>
    </lineage>
</organism>